<keyword evidence="2" id="KW-1185">Reference proteome</keyword>
<dbReference type="EMBL" id="BMAV01002826">
    <property type="protein sequence ID" value="GFY42015.1"/>
    <property type="molecule type" value="Genomic_DNA"/>
</dbReference>
<organism evidence="1 2">
    <name type="scientific">Trichonephila inaurata madagascariensis</name>
    <dbReference type="NCBI Taxonomy" id="2747483"/>
    <lineage>
        <taxon>Eukaryota</taxon>
        <taxon>Metazoa</taxon>
        <taxon>Ecdysozoa</taxon>
        <taxon>Arthropoda</taxon>
        <taxon>Chelicerata</taxon>
        <taxon>Arachnida</taxon>
        <taxon>Araneae</taxon>
        <taxon>Araneomorphae</taxon>
        <taxon>Entelegynae</taxon>
        <taxon>Araneoidea</taxon>
        <taxon>Nephilidae</taxon>
        <taxon>Trichonephila</taxon>
        <taxon>Trichonephila inaurata</taxon>
    </lineage>
</organism>
<dbReference type="Proteomes" id="UP000886998">
    <property type="component" value="Unassembled WGS sequence"/>
</dbReference>
<name>A0A8X7BSC9_9ARAC</name>
<gene>
    <name evidence="1" type="primary">AVEN_265124_1</name>
    <name evidence="1" type="ORF">TNIN_161501</name>
</gene>
<protein>
    <submittedName>
        <fullName evidence="1">DUF1758 domain-containing protein</fullName>
    </submittedName>
</protein>
<comment type="caution">
    <text evidence="1">The sequence shown here is derived from an EMBL/GenBank/DDBJ whole genome shotgun (WGS) entry which is preliminary data.</text>
</comment>
<dbReference type="AlphaFoldDB" id="A0A8X7BSC9"/>
<reference evidence="1" key="1">
    <citation type="submission" date="2020-08" db="EMBL/GenBank/DDBJ databases">
        <title>Multicomponent nature underlies the extraordinary mechanical properties of spider dragline silk.</title>
        <authorList>
            <person name="Kono N."/>
            <person name="Nakamura H."/>
            <person name="Mori M."/>
            <person name="Yoshida Y."/>
            <person name="Ohtoshi R."/>
            <person name="Malay A.D."/>
            <person name="Moran D.A.P."/>
            <person name="Tomita M."/>
            <person name="Numata K."/>
            <person name="Arakawa K."/>
        </authorList>
    </citation>
    <scope>NUCLEOTIDE SEQUENCE</scope>
</reference>
<evidence type="ECO:0000313" key="2">
    <source>
        <dbReference type="Proteomes" id="UP000886998"/>
    </source>
</evidence>
<accession>A0A8X7BSC9</accession>
<dbReference type="OrthoDB" id="5859109at2759"/>
<proteinExistence type="predicted"/>
<evidence type="ECO:0000313" key="1">
    <source>
        <dbReference type="EMBL" id="GFY42015.1"/>
    </source>
</evidence>
<sequence length="224" mass="25899">MWDLEVLGITDPTDRRKMKAFLKKKHFKETIRICEDQRYEVALSWLAGHSALYDKYDAVESRLRTATKRLINENYFEASDNVFKQWESEGIIKAVSKDQLAKEAHYLPHKPIIKPASNTTKVQIMKEGAFELRCWASNYSKEDQDMQMVLGLSWDVVSDELSCKLPSNLDCTQKRPVTKRVLLSVINSIRSDWLYGSSFIVTKVAYARSLEWKNRLGRGVASRT</sequence>